<evidence type="ECO:0000313" key="7">
    <source>
        <dbReference type="Proteomes" id="UP000682308"/>
    </source>
</evidence>
<comment type="subcellular location">
    <subcellularLocation>
        <location evidence="1">Periplasm</location>
    </subcellularLocation>
</comment>
<keyword evidence="7" id="KW-1185">Reference proteome</keyword>
<dbReference type="Proteomes" id="UP000682308">
    <property type="component" value="Unassembled WGS sequence"/>
</dbReference>
<comment type="similarity">
    <text evidence="2">Belongs to the bacterial solute-binding protein SsuA/TauA family.</text>
</comment>
<name>A0A941IZZ8_9ACTN</name>
<evidence type="ECO:0000256" key="1">
    <source>
        <dbReference type="ARBA" id="ARBA00004418"/>
    </source>
</evidence>
<proteinExistence type="inferred from homology"/>
<dbReference type="Pfam" id="PF09084">
    <property type="entry name" value="NMT1"/>
    <property type="match status" value="1"/>
</dbReference>
<gene>
    <name evidence="6" type="ORF">KEF29_17560</name>
</gene>
<evidence type="ECO:0000256" key="3">
    <source>
        <dbReference type="ARBA" id="ARBA00022729"/>
    </source>
</evidence>
<feature type="domain" description="SsuA/THI5-like" evidence="5">
    <location>
        <begin position="96"/>
        <end position="274"/>
    </location>
</feature>
<protein>
    <submittedName>
        <fullName evidence="6">ABC transporter substrate-binding protein</fullName>
    </submittedName>
</protein>
<dbReference type="Gene3D" id="3.40.190.10">
    <property type="entry name" value="Periplasmic binding protein-like II"/>
    <property type="match status" value="2"/>
</dbReference>
<dbReference type="GO" id="GO:0042597">
    <property type="term" value="C:periplasmic space"/>
    <property type="evidence" value="ECO:0007669"/>
    <property type="project" value="UniProtKB-SubCell"/>
</dbReference>
<keyword evidence="3 4" id="KW-0732">Signal</keyword>
<accession>A0A941IZZ8</accession>
<evidence type="ECO:0000259" key="5">
    <source>
        <dbReference type="Pfam" id="PF09084"/>
    </source>
</evidence>
<comment type="caution">
    <text evidence="6">The sequence shown here is derived from an EMBL/GenBank/DDBJ whole genome shotgun (WGS) entry which is preliminary data.</text>
</comment>
<dbReference type="EMBL" id="JAGTPG010000002">
    <property type="protein sequence ID" value="MBR8640548.1"/>
    <property type="molecule type" value="Genomic_DNA"/>
</dbReference>
<dbReference type="SUPFAM" id="SSF53850">
    <property type="entry name" value="Periplasmic binding protein-like II"/>
    <property type="match status" value="1"/>
</dbReference>
<evidence type="ECO:0000256" key="4">
    <source>
        <dbReference type="SAM" id="SignalP"/>
    </source>
</evidence>
<evidence type="ECO:0000313" key="6">
    <source>
        <dbReference type="EMBL" id="MBR8640548.1"/>
    </source>
</evidence>
<sequence length="344" mass="36392">MPLVLLSVVFAATACGTGSGSSAADNESLKCSKAPAASGAPVPIRIGYGKAAEEPVWLMSTMPSVAPHAGKSYTLKMRGYDDADKKAVAAQAHEVDAVIIPAPNFIVGTAKKALDLVALFTVTQEAKQGAGQITFVTKPGSGISSVKDLKGKNVGINDSRSAPAFVLRLALQKAGLDIGDVNTVTAPFPAQIESLNSGVIDAAVVVEPFTTLAASSPNPPKVLFTSHDATGYAFDQLIMAVDREFSARNLRAVCDFRDDYAKALAYYKQHRDEARQSILAGKYVGKLPFTVYRKAKDFGQPDGGRFDPSTIERLEKDLVSVGLLKQDQQADVKDLYAPGFTAGH</sequence>
<evidence type="ECO:0000256" key="2">
    <source>
        <dbReference type="ARBA" id="ARBA00010742"/>
    </source>
</evidence>
<organism evidence="6 7">
    <name type="scientific">Streptomyces tuirus</name>
    <dbReference type="NCBI Taxonomy" id="68278"/>
    <lineage>
        <taxon>Bacteria</taxon>
        <taxon>Bacillati</taxon>
        <taxon>Actinomycetota</taxon>
        <taxon>Actinomycetes</taxon>
        <taxon>Kitasatosporales</taxon>
        <taxon>Streptomycetaceae</taxon>
        <taxon>Streptomyces</taxon>
    </lineage>
</organism>
<feature type="signal peptide" evidence="4">
    <location>
        <begin position="1"/>
        <end position="23"/>
    </location>
</feature>
<dbReference type="PANTHER" id="PTHR30024">
    <property type="entry name" value="ALIPHATIC SULFONATES-BINDING PROTEIN-RELATED"/>
    <property type="match status" value="1"/>
</dbReference>
<feature type="chain" id="PRO_5038104406" evidence="4">
    <location>
        <begin position="24"/>
        <end position="344"/>
    </location>
</feature>
<dbReference type="AlphaFoldDB" id="A0A941IZZ8"/>
<dbReference type="PANTHER" id="PTHR30024:SF47">
    <property type="entry name" value="TAURINE-BINDING PERIPLASMIC PROTEIN"/>
    <property type="match status" value="1"/>
</dbReference>
<dbReference type="InterPro" id="IPR015168">
    <property type="entry name" value="SsuA/THI5"/>
</dbReference>
<reference evidence="6 7" key="1">
    <citation type="submission" date="2021-04" db="EMBL/GenBank/DDBJ databases">
        <title>Characterization of the biosynthetic gene cluster of new lipopeptides with antitumor activity in the genome of the marine Streptomyces PHM034.</title>
        <authorList>
            <person name="Ceniceros A."/>
            <person name="Canedo L."/>
            <person name="Mendez C."/>
            <person name="Olano C."/>
            <person name="Schleissner C."/>
            <person name="Cuevas C."/>
            <person name="De La Calle F."/>
            <person name="Salas J.A."/>
        </authorList>
    </citation>
    <scope>NUCLEOTIDE SEQUENCE [LARGE SCALE GENOMIC DNA]</scope>
    <source>
        <strain evidence="6 7">PHM034</strain>
    </source>
</reference>